<keyword evidence="2" id="KW-1185">Reference proteome</keyword>
<gene>
    <name evidence="1" type="primary">65</name>
    <name evidence="1" type="ORF">CIRCUM_65</name>
</gene>
<dbReference type="RefSeq" id="YP_009603154.1">
    <property type="nucleotide sequence ID" value="NC_041948.1"/>
</dbReference>
<evidence type="ECO:0000313" key="2">
    <source>
        <dbReference type="Proteomes" id="UP000222527"/>
    </source>
</evidence>
<dbReference type="GeneID" id="40079020"/>
<protein>
    <submittedName>
        <fullName evidence="1">Uncharacterized protein</fullName>
    </submittedName>
</protein>
<accession>A0A0U4B220</accession>
<reference evidence="1 2" key="1">
    <citation type="submission" date="2015-11" db="EMBL/GenBank/DDBJ databases">
        <authorList>
            <person name="Aziz R.M."/>
            <person name="Carl E.L."/>
            <person name="Farooq M.A."/>
            <person name="Gal B."/>
            <person name="Garcia Martinez K."/>
            <person name="Mathew K.J."/>
            <person name="Obando D.J."/>
            <person name="Robinson K.M."/>
            <person name="Robinson M.D."/>
            <person name="Sanders L.M."/>
            <person name="Silva M.P."/>
            <person name="Tasnim L."/>
            <person name="Vo M."/>
            <person name="Vo Q.D."/>
            <person name="Simon S.E."/>
            <person name="Hughes L.E."/>
            <person name="Benjamin R.C."/>
            <person name="Bradley K.W."/>
            <person name="Asai D.J."/>
            <person name="Bowman C.A."/>
            <person name="Russell D.A."/>
            <person name="Pope W.H."/>
            <person name="Jacobs-Sera D."/>
            <person name="Hendrix R.W."/>
            <person name="Hatfull G.F."/>
        </authorList>
    </citation>
    <scope>NUCLEOTIDE SEQUENCE [LARGE SCALE GENOMIC DNA]</scope>
</reference>
<name>A0A0U4B220_9CAUD</name>
<dbReference type="EMBL" id="KU160642">
    <property type="protein sequence ID" value="ALY08749.1"/>
    <property type="molecule type" value="Genomic_DNA"/>
</dbReference>
<evidence type="ECO:0000313" key="1">
    <source>
        <dbReference type="EMBL" id="ALY08749.1"/>
    </source>
</evidence>
<dbReference type="Proteomes" id="UP000222527">
    <property type="component" value="Segment"/>
</dbReference>
<organism evidence="1 2">
    <name type="scientific">Arthrobacter phage Circum</name>
    <dbReference type="NCBI Taxonomy" id="1772295"/>
    <lineage>
        <taxon>Viruses</taxon>
        <taxon>Duplodnaviria</taxon>
        <taxon>Heunggongvirae</taxon>
        <taxon>Uroviricota</taxon>
        <taxon>Caudoviricetes</taxon>
        <taxon>Mudcatvirus</taxon>
        <taxon>Mudcatvirus circum</taxon>
    </lineage>
</organism>
<dbReference type="OrthoDB" id="32524at10239"/>
<proteinExistence type="predicted"/>
<dbReference type="KEGG" id="vg:40079020"/>
<sequence length="88" mass="10273">MMVFGYSIIDHQGELMAQKKKETSFDAGLRFERQYPGTVHEEPRCLGFNRCKYMEPHNHGFECDKTCEECWGLCHPECPANIEESVDR</sequence>